<dbReference type="InterPro" id="IPR036179">
    <property type="entry name" value="Ig-like_dom_sf"/>
</dbReference>
<dbReference type="Gene3D" id="2.60.40.10">
    <property type="entry name" value="Immunoglobulins"/>
    <property type="match status" value="2"/>
</dbReference>
<dbReference type="Proteomes" id="UP001642540">
    <property type="component" value="Unassembled WGS sequence"/>
</dbReference>
<gene>
    <name evidence="2" type="ORF">ODALV1_LOCUS27182</name>
</gene>
<proteinExistence type="predicted"/>
<organism evidence="2 3">
    <name type="scientific">Orchesella dallaii</name>
    <dbReference type="NCBI Taxonomy" id="48710"/>
    <lineage>
        <taxon>Eukaryota</taxon>
        <taxon>Metazoa</taxon>
        <taxon>Ecdysozoa</taxon>
        <taxon>Arthropoda</taxon>
        <taxon>Hexapoda</taxon>
        <taxon>Collembola</taxon>
        <taxon>Entomobryomorpha</taxon>
        <taxon>Entomobryoidea</taxon>
        <taxon>Orchesellidae</taxon>
        <taxon>Orchesellinae</taxon>
        <taxon>Orchesella</taxon>
    </lineage>
</organism>
<comment type="caution">
    <text evidence="2">The sequence shown here is derived from an EMBL/GenBank/DDBJ whole genome shotgun (WGS) entry which is preliminary data.</text>
</comment>
<evidence type="ECO:0000313" key="3">
    <source>
        <dbReference type="Proteomes" id="UP001642540"/>
    </source>
</evidence>
<reference evidence="2 3" key="1">
    <citation type="submission" date="2024-08" db="EMBL/GenBank/DDBJ databases">
        <authorList>
            <person name="Cucini C."/>
            <person name="Frati F."/>
        </authorList>
    </citation>
    <scope>NUCLEOTIDE SEQUENCE [LARGE SCALE GENOMIC DNA]</scope>
</reference>
<name>A0ABP1RXI2_9HEXA</name>
<dbReference type="InterPro" id="IPR007110">
    <property type="entry name" value="Ig-like_dom"/>
</dbReference>
<protein>
    <recommendedName>
        <fullName evidence="1">Ig-like domain-containing protein</fullName>
    </recommendedName>
</protein>
<evidence type="ECO:0000313" key="2">
    <source>
        <dbReference type="EMBL" id="CAL8138014.1"/>
    </source>
</evidence>
<dbReference type="PANTHER" id="PTHR21261">
    <property type="entry name" value="BEAT PROTEIN"/>
    <property type="match status" value="1"/>
</dbReference>
<dbReference type="EMBL" id="CAXLJM020000121">
    <property type="protein sequence ID" value="CAL8138014.1"/>
    <property type="molecule type" value="Genomic_DNA"/>
</dbReference>
<accession>A0ABP1RXI2</accession>
<evidence type="ECO:0000259" key="1">
    <source>
        <dbReference type="PROSITE" id="PS50835"/>
    </source>
</evidence>
<keyword evidence="3" id="KW-1185">Reference proteome</keyword>
<dbReference type="PANTHER" id="PTHR21261:SF15">
    <property type="entry name" value="BEATEN PATH IIIA, ISOFORM D-RELATED"/>
    <property type="match status" value="1"/>
</dbReference>
<feature type="domain" description="Ig-like" evidence="1">
    <location>
        <begin position="46"/>
        <end position="135"/>
    </location>
</feature>
<dbReference type="SUPFAM" id="SSF48726">
    <property type="entry name" value="Immunoglobulin"/>
    <property type="match status" value="2"/>
</dbReference>
<dbReference type="InterPro" id="IPR013783">
    <property type="entry name" value="Ig-like_fold"/>
</dbReference>
<sequence>MGSMMIIMESSALPFLLLASMFNTFILLVGGSGTLRDVKIALPPFVKRGDDVKLSCNYNLERDQLYAVNWYKGTQEFYRYVPKEAPPQKAFHRPGVLVDITRSTDHDVFLRNVSLDISGVYKCSATAESTFQTLSSSSDMMVVVIGDDVPSLQLDRAQYHPGDSVTAECQSPYSYPPANITWFYNDTEVEPDQHSFKTELKKSITDPMIQSRLSRFSFDLTIPEEAPVSSVIPIKCRATLYALYDQNSSTKTIEPIPRRTTGTGPLFRPGTSSSSPSWLVAGPDSALRFPLVLLLVSGVTTAFSFVENLNWLLCRVSRSLLYPFYYCHHHHHHLHQHQHQHYTRSWCGWIW</sequence>
<dbReference type="InterPro" id="IPR013106">
    <property type="entry name" value="Ig_V-set"/>
</dbReference>
<dbReference type="Pfam" id="PF07686">
    <property type="entry name" value="V-set"/>
    <property type="match status" value="1"/>
</dbReference>
<dbReference type="PROSITE" id="PS50835">
    <property type="entry name" value="IG_LIKE"/>
    <property type="match status" value="2"/>
</dbReference>
<feature type="domain" description="Ig-like" evidence="1">
    <location>
        <begin position="150"/>
        <end position="254"/>
    </location>
</feature>